<evidence type="ECO:0000313" key="2">
    <source>
        <dbReference type="EMBL" id="KAJ4777179.1"/>
    </source>
</evidence>
<keyword evidence="3" id="KW-1185">Reference proteome</keyword>
<dbReference type="AlphaFoldDB" id="A0AAV8E962"/>
<keyword evidence="2" id="KW-0695">RNA-directed DNA polymerase</keyword>
<dbReference type="EMBL" id="JAMFTS010000003">
    <property type="protein sequence ID" value="KAJ4777179.1"/>
    <property type="molecule type" value="Genomic_DNA"/>
</dbReference>
<accession>A0AAV8E962</accession>
<dbReference type="GO" id="GO:0003964">
    <property type="term" value="F:RNA-directed DNA polymerase activity"/>
    <property type="evidence" value="ECO:0007669"/>
    <property type="project" value="UniProtKB-KW"/>
</dbReference>
<dbReference type="Pfam" id="PF13966">
    <property type="entry name" value="zf-RVT"/>
    <property type="match status" value="1"/>
</dbReference>
<dbReference type="PANTHER" id="PTHR33116">
    <property type="entry name" value="REVERSE TRANSCRIPTASE ZINC-BINDING DOMAIN-CONTAINING PROTEIN-RELATED-RELATED"/>
    <property type="match status" value="1"/>
</dbReference>
<feature type="domain" description="Reverse transcriptase zinc-binding" evidence="1">
    <location>
        <begin position="124"/>
        <end position="209"/>
    </location>
</feature>
<evidence type="ECO:0000313" key="3">
    <source>
        <dbReference type="Proteomes" id="UP001140206"/>
    </source>
</evidence>
<dbReference type="Proteomes" id="UP001140206">
    <property type="component" value="Chromosome 3"/>
</dbReference>
<sequence length="291" mass="33369">MCQTIGTSVCHSISNRLRAPFLVLQYADDTLIFATIKDIVLGNGKTALFWYGNWGYGLLHFLTTLPKPLNPFVSVHKCATDPWSVFSAPFTSQIDSALQFLQAHCFLGNRSDQFRWKWDVSENFSVKSAYGMLISASKISFSCPFIWKMHLPPTIRVFALLLFHNRLLTQEALQKRQILFVQGCTLCDQTSLETADHLFCQCTFVKDLWCKVQAFFPSLPLLSFTEVWMLLLHALNATPADRQNLLAVVTVTTLWAIWLERNNRVFRGDRRGADSIMHWIVSQQTLFLKYC</sequence>
<gene>
    <name evidence="2" type="ORF">LUZ62_061436</name>
</gene>
<dbReference type="PANTHER" id="PTHR33116:SF78">
    <property type="entry name" value="OS12G0587133 PROTEIN"/>
    <property type="match status" value="1"/>
</dbReference>
<proteinExistence type="predicted"/>
<reference evidence="2" key="1">
    <citation type="submission" date="2022-08" db="EMBL/GenBank/DDBJ databases">
        <authorList>
            <person name="Marques A."/>
        </authorList>
    </citation>
    <scope>NUCLEOTIDE SEQUENCE</scope>
    <source>
        <strain evidence="2">RhyPub2mFocal</strain>
        <tissue evidence="2">Leaves</tissue>
    </source>
</reference>
<keyword evidence="2" id="KW-0808">Transferase</keyword>
<organism evidence="2 3">
    <name type="scientific">Rhynchospora pubera</name>
    <dbReference type="NCBI Taxonomy" id="906938"/>
    <lineage>
        <taxon>Eukaryota</taxon>
        <taxon>Viridiplantae</taxon>
        <taxon>Streptophyta</taxon>
        <taxon>Embryophyta</taxon>
        <taxon>Tracheophyta</taxon>
        <taxon>Spermatophyta</taxon>
        <taxon>Magnoliopsida</taxon>
        <taxon>Liliopsida</taxon>
        <taxon>Poales</taxon>
        <taxon>Cyperaceae</taxon>
        <taxon>Cyperoideae</taxon>
        <taxon>Rhynchosporeae</taxon>
        <taxon>Rhynchospora</taxon>
    </lineage>
</organism>
<comment type="caution">
    <text evidence="2">The sequence shown here is derived from an EMBL/GenBank/DDBJ whole genome shotgun (WGS) entry which is preliminary data.</text>
</comment>
<evidence type="ECO:0000259" key="1">
    <source>
        <dbReference type="Pfam" id="PF13966"/>
    </source>
</evidence>
<dbReference type="InterPro" id="IPR026960">
    <property type="entry name" value="RVT-Znf"/>
</dbReference>
<name>A0AAV8E962_9POAL</name>
<protein>
    <submittedName>
        <fullName evidence="2">RNA-directed DNA polymerase (Reverse transcriptase)-related family protein</fullName>
    </submittedName>
</protein>
<keyword evidence="2" id="KW-0548">Nucleotidyltransferase</keyword>